<name>A0ABY2H7F3_9HYPO</name>
<proteinExistence type="predicted"/>
<dbReference type="EMBL" id="PPTA01000004">
    <property type="protein sequence ID" value="TFB03904.1"/>
    <property type="molecule type" value="Genomic_DNA"/>
</dbReference>
<dbReference type="RefSeq" id="XP_073560105.1">
    <property type="nucleotide sequence ID" value="XM_073701118.1"/>
</dbReference>
<accession>A0ABY2H7F3</accession>
<organism evidence="2 3">
    <name type="scientific">Trichoderma ghanense</name>
    <dbReference type="NCBI Taxonomy" id="65468"/>
    <lineage>
        <taxon>Eukaryota</taxon>
        <taxon>Fungi</taxon>
        <taxon>Dikarya</taxon>
        <taxon>Ascomycota</taxon>
        <taxon>Pezizomycotina</taxon>
        <taxon>Sordariomycetes</taxon>
        <taxon>Hypocreomycetidae</taxon>
        <taxon>Hypocreales</taxon>
        <taxon>Hypocreaceae</taxon>
        <taxon>Trichoderma</taxon>
    </lineage>
</organism>
<sequence>MPFTLGSTSFSYRTTTGSARSNSRSVKAFHRTLKTQANRTERGTGTCSRQLVSLEPCQGSRPPLTYVTGRAAPPGGQGSYRMRMDRKMEKEYGVHARHGHGELAINVTGTGTDRVTKERHDAPIVSARLLSRLAKTGRLRAVSHLTCLSGSSRV</sequence>
<gene>
    <name evidence="2" type="ORF">CCMA1212_003785</name>
</gene>
<reference evidence="2 3" key="1">
    <citation type="submission" date="2018-01" db="EMBL/GenBank/DDBJ databases">
        <title>Genome characterization of the sugarcane-associated fungus Trichoderma ghanense CCMA-1212 and their application in lignocelulose bioconversion.</title>
        <authorList>
            <person name="Steindorff A.S."/>
            <person name="Mendes T.D."/>
            <person name="Vilela E.S.D."/>
            <person name="Rodrigues D.S."/>
            <person name="Formighieri E.F."/>
            <person name="Melo I.S."/>
            <person name="Favaro L.C.L."/>
        </authorList>
    </citation>
    <scope>NUCLEOTIDE SEQUENCE [LARGE SCALE GENOMIC DNA]</scope>
    <source>
        <strain evidence="2 3">CCMA-1212</strain>
    </source>
</reference>
<feature type="region of interest" description="Disordered" evidence="1">
    <location>
        <begin position="1"/>
        <end position="26"/>
    </location>
</feature>
<feature type="compositionally biased region" description="Polar residues" evidence="1">
    <location>
        <begin position="1"/>
        <end position="25"/>
    </location>
</feature>
<evidence type="ECO:0000313" key="3">
    <source>
        <dbReference type="Proteomes" id="UP001642720"/>
    </source>
</evidence>
<dbReference type="GeneID" id="300575568"/>
<dbReference type="Proteomes" id="UP001642720">
    <property type="component" value="Unassembled WGS sequence"/>
</dbReference>
<evidence type="ECO:0000256" key="1">
    <source>
        <dbReference type="SAM" id="MobiDB-lite"/>
    </source>
</evidence>
<comment type="caution">
    <text evidence="2">The sequence shown here is derived from an EMBL/GenBank/DDBJ whole genome shotgun (WGS) entry which is preliminary data.</text>
</comment>
<protein>
    <submittedName>
        <fullName evidence="2">Uncharacterized protein</fullName>
    </submittedName>
</protein>
<evidence type="ECO:0000313" key="2">
    <source>
        <dbReference type="EMBL" id="TFB03904.1"/>
    </source>
</evidence>
<keyword evidence="3" id="KW-1185">Reference proteome</keyword>